<dbReference type="Gene3D" id="2.30.330.10">
    <property type="entry name" value="SpoA-like"/>
    <property type="match status" value="1"/>
</dbReference>
<dbReference type="PANTHER" id="PTHR30034:SF6">
    <property type="entry name" value="YOP PROTEINS TRANSLOCATION PROTEIN Q"/>
    <property type="match status" value="1"/>
</dbReference>
<reference evidence="12 13" key="1">
    <citation type="submission" date="2018-07" db="EMBL/GenBank/DDBJ databases">
        <title>Genomic Encyclopedia of Type Strains, Phase III (KMG-III): the genomes of soil and plant-associated and newly described type strains.</title>
        <authorList>
            <person name="Whitman W."/>
        </authorList>
    </citation>
    <scope>NUCLEOTIDE SEQUENCE [LARGE SCALE GENOMIC DNA]</scope>
    <source>
        <strain evidence="12 13">CECT 7287</strain>
    </source>
</reference>
<dbReference type="EMBL" id="QRDZ01000003">
    <property type="protein sequence ID" value="RED86407.1"/>
    <property type="molecule type" value="Genomic_DNA"/>
</dbReference>
<dbReference type="GO" id="GO:0050918">
    <property type="term" value="P:positive chemotaxis"/>
    <property type="evidence" value="ECO:0007669"/>
    <property type="project" value="TreeGrafter"/>
</dbReference>
<dbReference type="Pfam" id="PF02154">
    <property type="entry name" value="FliM"/>
    <property type="match status" value="1"/>
</dbReference>
<evidence type="ECO:0000256" key="7">
    <source>
        <dbReference type="ARBA" id="ARBA00022779"/>
    </source>
</evidence>
<evidence type="ECO:0000259" key="11">
    <source>
        <dbReference type="Pfam" id="PF01052"/>
    </source>
</evidence>
<accession>A0A3D9KJS7</accession>
<evidence type="ECO:0000256" key="9">
    <source>
        <dbReference type="ARBA" id="ARBA00023143"/>
    </source>
</evidence>
<dbReference type="PRINTS" id="PR00955">
    <property type="entry name" value="FLGMOTORFLIM"/>
</dbReference>
<sequence length="336" mass="37842">MRDLVDVLSQNEIDALLAALSSGEMDAEELKKEDTQKKVRAYDFKRATRFSKDHIRSLTRIHENFARYLTTYFSAQLRTFVQISVVQVEQLPYDEFIRSIPKMTILNIFEAEPLEGRMVLEVHPNVAFAMLDRLLGGGGSAPSKIGSLTEIETIIMEKIFSRALDSLQEAWKTIIDTQPRMEALETNPQFMQIVSPNETIALISLSTKIGETTGMINLCIPHVVIEPIMSRLSVHHWFVSQKKTRAPEEQHILEQRVQKAKLPIVAELGSSHISIQEFLNLAAGDVITLNRQTTEGLEVKVGDNVKFIASPGTLRDKMAIQIDEIVSEGVDEINDE</sequence>
<evidence type="ECO:0000256" key="1">
    <source>
        <dbReference type="ARBA" id="ARBA00004117"/>
    </source>
</evidence>
<dbReference type="InterPro" id="IPR001543">
    <property type="entry name" value="FliN-like_C"/>
</dbReference>
<keyword evidence="8" id="KW-0472">Membrane</keyword>
<evidence type="ECO:0000256" key="4">
    <source>
        <dbReference type="ARBA" id="ARBA00021898"/>
    </source>
</evidence>
<dbReference type="SUPFAM" id="SSF101801">
    <property type="entry name" value="Surface presentation of antigens (SPOA)"/>
    <property type="match status" value="1"/>
</dbReference>
<evidence type="ECO:0000313" key="12">
    <source>
        <dbReference type="EMBL" id="RED86407.1"/>
    </source>
</evidence>
<comment type="similarity">
    <text evidence="3">Belongs to the FliM family.</text>
</comment>
<dbReference type="Pfam" id="PF01052">
    <property type="entry name" value="FliMN_C"/>
    <property type="match status" value="1"/>
</dbReference>
<keyword evidence="7" id="KW-0283">Flagellar rotation</keyword>
<evidence type="ECO:0000256" key="5">
    <source>
        <dbReference type="ARBA" id="ARBA00022475"/>
    </source>
</evidence>
<protein>
    <recommendedName>
        <fullName evidence="4 10">Flagellar motor switch protein FliM</fullName>
    </recommendedName>
</protein>
<dbReference type="SUPFAM" id="SSF103039">
    <property type="entry name" value="CheC-like"/>
    <property type="match status" value="1"/>
</dbReference>
<proteinExistence type="inferred from homology"/>
<evidence type="ECO:0000256" key="8">
    <source>
        <dbReference type="ARBA" id="ARBA00023136"/>
    </source>
</evidence>
<evidence type="ECO:0000256" key="2">
    <source>
        <dbReference type="ARBA" id="ARBA00004202"/>
    </source>
</evidence>
<feature type="domain" description="Flagellar motor switch protein FliN-like C-terminal" evidence="11">
    <location>
        <begin position="255"/>
        <end position="326"/>
    </location>
</feature>
<keyword evidence="12" id="KW-0282">Flagellum</keyword>
<dbReference type="AlphaFoldDB" id="A0A3D9KJS7"/>
<gene>
    <name evidence="12" type="ORF">DFP98_103262</name>
</gene>
<keyword evidence="9" id="KW-0975">Bacterial flagellum</keyword>
<keyword evidence="13" id="KW-1185">Reference proteome</keyword>
<name>A0A3D9KJS7_9BACL</name>
<keyword evidence="6" id="KW-0145">Chemotaxis</keyword>
<dbReference type="NCBIfam" id="TIGR01397">
    <property type="entry name" value="fliM_switch"/>
    <property type="match status" value="1"/>
</dbReference>
<keyword evidence="5" id="KW-1003">Cell membrane</keyword>
<dbReference type="InterPro" id="IPR036429">
    <property type="entry name" value="SpoA-like_sf"/>
</dbReference>
<dbReference type="CDD" id="cd17908">
    <property type="entry name" value="FliM"/>
    <property type="match status" value="1"/>
</dbReference>
<dbReference type="GO" id="GO:0003774">
    <property type="term" value="F:cytoskeletal motor activity"/>
    <property type="evidence" value="ECO:0007669"/>
    <property type="project" value="InterPro"/>
</dbReference>
<evidence type="ECO:0000256" key="6">
    <source>
        <dbReference type="ARBA" id="ARBA00022500"/>
    </source>
</evidence>
<dbReference type="PANTHER" id="PTHR30034">
    <property type="entry name" value="FLAGELLAR MOTOR SWITCH PROTEIN FLIM"/>
    <property type="match status" value="1"/>
</dbReference>
<dbReference type="Gene3D" id="3.40.1550.10">
    <property type="entry name" value="CheC-like"/>
    <property type="match status" value="1"/>
</dbReference>
<comment type="caution">
    <text evidence="12">The sequence shown here is derived from an EMBL/GenBank/DDBJ whole genome shotgun (WGS) entry which is preliminary data.</text>
</comment>
<evidence type="ECO:0000256" key="10">
    <source>
        <dbReference type="NCBIfam" id="TIGR01397"/>
    </source>
</evidence>
<dbReference type="GO" id="GO:0005886">
    <property type="term" value="C:plasma membrane"/>
    <property type="evidence" value="ECO:0007669"/>
    <property type="project" value="UniProtKB-SubCell"/>
</dbReference>
<dbReference type="PIRSF" id="PIRSF002888">
    <property type="entry name" value="FliM"/>
    <property type="match status" value="1"/>
</dbReference>
<dbReference type="GO" id="GO:0071978">
    <property type="term" value="P:bacterial-type flagellum-dependent swarming motility"/>
    <property type="evidence" value="ECO:0007669"/>
    <property type="project" value="TreeGrafter"/>
</dbReference>
<dbReference type="InterPro" id="IPR001689">
    <property type="entry name" value="Flag_FliM"/>
</dbReference>
<keyword evidence="12" id="KW-0969">Cilium</keyword>
<dbReference type="InterPro" id="IPR028976">
    <property type="entry name" value="CheC-like_sf"/>
</dbReference>
<organism evidence="12 13">
    <name type="scientific">Cohnella phaseoli</name>
    <dbReference type="NCBI Taxonomy" id="456490"/>
    <lineage>
        <taxon>Bacteria</taxon>
        <taxon>Bacillati</taxon>
        <taxon>Bacillota</taxon>
        <taxon>Bacilli</taxon>
        <taxon>Bacillales</taxon>
        <taxon>Paenibacillaceae</taxon>
        <taxon>Cohnella</taxon>
    </lineage>
</organism>
<keyword evidence="12" id="KW-0966">Cell projection</keyword>
<evidence type="ECO:0000313" key="13">
    <source>
        <dbReference type="Proteomes" id="UP000256977"/>
    </source>
</evidence>
<comment type="subcellular location">
    <subcellularLocation>
        <location evidence="1">Bacterial flagellum basal body</location>
    </subcellularLocation>
    <subcellularLocation>
        <location evidence="2">Cell membrane</location>
        <topology evidence="2">Peripheral membrane protein</topology>
    </subcellularLocation>
</comment>
<dbReference type="Proteomes" id="UP000256977">
    <property type="component" value="Unassembled WGS sequence"/>
</dbReference>
<dbReference type="GO" id="GO:0009425">
    <property type="term" value="C:bacterial-type flagellum basal body"/>
    <property type="evidence" value="ECO:0007669"/>
    <property type="project" value="UniProtKB-SubCell"/>
</dbReference>
<evidence type="ECO:0000256" key="3">
    <source>
        <dbReference type="ARBA" id="ARBA00011049"/>
    </source>
</evidence>